<dbReference type="AlphaFoldDB" id="A0A4U6SB72"/>
<accession>A0A4U6SB72</accession>
<evidence type="ECO:0000313" key="2">
    <source>
        <dbReference type="Proteomes" id="UP000305095"/>
    </source>
</evidence>
<evidence type="ECO:0000313" key="1">
    <source>
        <dbReference type="EMBL" id="TKV81996.1"/>
    </source>
</evidence>
<reference evidence="1 2" key="1">
    <citation type="submission" date="2019-05" db="EMBL/GenBank/DDBJ databases">
        <title>Draft Genome of Bradyrhizobium elkanii strain SEMIA 938, Used in Commercial Inoculants for Lupinus spp. in Brazil.</title>
        <authorList>
            <person name="Hungria M."/>
            <person name="Delamuta J.R.M."/>
            <person name="Ribeiro R.A."/>
            <person name="Nogueira M.A."/>
        </authorList>
    </citation>
    <scope>NUCLEOTIDE SEQUENCE [LARGE SCALE GENOMIC DNA]</scope>
    <source>
        <strain evidence="1 2">Semia 938</strain>
    </source>
</reference>
<comment type="caution">
    <text evidence="1">The sequence shown here is derived from an EMBL/GenBank/DDBJ whole genome shotgun (WGS) entry which is preliminary data.</text>
</comment>
<organism evidence="1 2">
    <name type="scientific">Bradyrhizobium elkanii</name>
    <dbReference type="NCBI Taxonomy" id="29448"/>
    <lineage>
        <taxon>Bacteria</taxon>
        <taxon>Pseudomonadati</taxon>
        <taxon>Pseudomonadota</taxon>
        <taxon>Alphaproteobacteria</taxon>
        <taxon>Hyphomicrobiales</taxon>
        <taxon>Nitrobacteraceae</taxon>
        <taxon>Bradyrhizobium</taxon>
    </lineage>
</organism>
<name>A0A4U6SB72_BRAEL</name>
<dbReference type="GO" id="GO:0003677">
    <property type="term" value="F:DNA binding"/>
    <property type="evidence" value="ECO:0007669"/>
    <property type="project" value="UniProtKB-KW"/>
</dbReference>
<sequence length="115" mass="12694">MSADRFRRIALDLPEVVEGAHHGTTDFRVGKRIFATLGYPDQDWGMVKLTPEQQAMVVEAEPEIFRPVPGGWGKSGSTNVRLAKADQVTLRSALKMARDNFAVKPAKKARAKQSS</sequence>
<dbReference type="EMBL" id="SZZP01000005">
    <property type="protein sequence ID" value="TKV81996.1"/>
    <property type="molecule type" value="Genomic_DNA"/>
</dbReference>
<proteinExistence type="predicted"/>
<protein>
    <submittedName>
        <fullName evidence="1">MmcQ/YjbR family DNA-binding protein</fullName>
    </submittedName>
</protein>
<dbReference type="RefSeq" id="WP_137478128.1">
    <property type="nucleotide sequence ID" value="NZ_SZZP01000005.1"/>
</dbReference>
<dbReference type="InterPro" id="IPR058532">
    <property type="entry name" value="YjbR/MT2646/Rv2570-like"/>
</dbReference>
<keyword evidence="1" id="KW-0238">DNA-binding</keyword>
<dbReference type="Pfam" id="PF04237">
    <property type="entry name" value="YjbR"/>
    <property type="match status" value="1"/>
</dbReference>
<gene>
    <name evidence="1" type="ORF">FDV58_10170</name>
</gene>
<dbReference type="Gene3D" id="3.90.1150.30">
    <property type="match status" value="1"/>
</dbReference>
<dbReference type="InterPro" id="IPR038056">
    <property type="entry name" value="YjbR-like_sf"/>
</dbReference>
<dbReference type="Proteomes" id="UP000305095">
    <property type="component" value="Unassembled WGS sequence"/>
</dbReference>
<dbReference type="SUPFAM" id="SSF142906">
    <property type="entry name" value="YjbR-like"/>
    <property type="match status" value="1"/>
</dbReference>